<proteinExistence type="predicted"/>
<evidence type="ECO:0000313" key="1">
    <source>
        <dbReference type="EMBL" id="JAD72029.1"/>
    </source>
</evidence>
<protein>
    <submittedName>
        <fullName evidence="1">Uncharacterized protein</fullName>
    </submittedName>
</protein>
<sequence>MRGQLSLNQYCQLKISCTMHLTSSFFRAIQLQIR</sequence>
<accession>A0A0A9C6U7</accession>
<organism evidence="1">
    <name type="scientific">Arundo donax</name>
    <name type="common">Giant reed</name>
    <name type="synonym">Donax arundinaceus</name>
    <dbReference type="NCBI Taxonomy" id="35708"/>
    <lineage>
        <taxon>Eukaryota</taxon>
        <taxon>Viridiplantae</taxon>
        <taxon>Streptophyta</taxon>
        <taxon>Embryophyta</taxon>
        <taxon>Tracheophyta</taxon>
        <taxon>Spermatophyta</taxon>
        <taxon>Magnoliopsida</taxon>
        <taxon>Liliopsida</taxon>
        <taxon>Poales</taxon>
        <taxon>Poaceae</taxon>
        <taxon>PACMAD clade</taxon>
        <taxon>Arundinoideae</taxon>
        <taxon>Arundineae</taxon>
        <taxon>Arundo</taxon>
    </lineage>
</organism>
<name>A0A0A9C6U7_ARUDO</name>
<reference evidence="1" key="2">
    <citation type="journal article" date="2015" name="Data Brief">
        <title>Shoot transcriptome of the giant reed, Arundo donax.</title>
        <authorList>
            <person name="Barrero R.A."/>
            <person name="Guerrero F.D."/>
            <person name="Moolhuijzen P."/>
            <person name="Goolsby J.A."/>
            <person name="Tidwell J."/>
            <person name="Bellgard S.E."/>
            <person name="Bellgard M.I."/>
        </authorList>
    </citation>
    <scope>NUCLEOTIDE SEQUENCE</scope>
    <source>
        <tissue evidence="1">Shoot tissue taken approximately 20 cm above the soil surface</tissue>
    </source>
</reference>
<dbReference type="EMBL" id="GBRH01225866">
    <property type="protein sequence ID" value="JAD72029.1"/>
    <property type="molecule type" value="Transcribed_RNA"/>
</dbReference>
<reference evidence="1" key="1">
    <citation type="submission" date="2014-09" db="EMBL/GenBank/DDBJ databases">
        <authorList>
            <person name="Magalhaes I.L.F."/>
            <person name="Oliveira U."/>
            <person name="Santos F.R."/>
            <person name="Vidigal T.H.D.A."/>
            <person name="Brescovit A.D."/>
            <person name="Santos A.J."/>
        </authorList>
    </citation>
    <scope>NUCLEOTIDE SEQUENCE</scope>
    <source>
        <tissue evidence="1">Shoot tissue taken approximately 20 cm above the soil surface</tissue>
    </source>
</reference>
<dbReference type="AlphaFoldDB" id="A0A0A9C6U7"/>